<gene>
    <name evidence="1" type="ORF">SAMN05443633_114103</name>
</gene>
<dbReference type="RefSeq" id="WP_228420631.1">
    <property type="nucleotide sequence ID" value="NZ_FQUT01000014.1"/>
</dbReference>
<name>A0A1M5JFK0_9FLAO</name>
<sequence length="118" mass="13533">MNSSILLQDSLLLIWNNRNSTERLALMEKIYSSDIQFYESDNSEPFVGLESINNLIQKLQQDWAPDFEFVLTETPKSNHNTQHISWKLGSPDQTVATGSDVAIIENEKIKALYLFLNN</sequence>
<organism evidence="1 2">
    <name type="scientific">Chryseobacterium arachidis</name>
    <dbReference type="NCBI Taxonomy" id="1416778"/>
    <lineage>
        <taxon>Bacteria</taxon>
        <taxon>Pseudomonadati</taxon>
        <taxon>Bacteroidota</taxon>
        <taxon>Flavobacteriia</taxon>
        <taxon>Flavobacteriales</taxon>
        <taxon>Weeksellaceae</taxon>
        <taxon>Chryseobacterium group</taxon>
        <taxon>Chryseobacterium</taxon>
    </lineage>
</organism>
<evidence type="ECO:0000313" key="2">
    <source>
        <dbReference type="Proteomes" id="UP000184518"/>
    </source>
</evidence>
<keyword evidence="2" id="KW-1185">Reference proteome</keyword>
<protein>
    <recommendedName>
        <fullName evidence="3">SnoaL-like domain-containing protein</fullName>
    </recommendedName>
</protein>
<dbReference type="Proteomes" id="UP000184518">
    <property type="component" value="Unassembled WGS sequence"/>
</dbReference>
<proteinExistence type="predicted"/>
<dbReference type="STRING" id="1416778.SAMN05443633_114103"/>
<dbReference type="EMBL" id="FQUT01000014">
    <property type="protein sequence ID" value="SHG39308.1"/>
    <property type="molecule type" value="Genomic_DNA"/>
</dbReference>
<dbReference type="AlphaFoldDB" id="A0A1M5JFK0"/>
<evidence type="ECO:0000313" key="1">
    <source>
        <dbReference type="EMBL" id="SHG39308.1"/>
    </source>
</evidence>
<dbReference type="SUPFAM" id="SSF54427">
    <property type="entry name" value="NTF2-like"/>
    <property type="match status" value="1"/>
</dbReference>
<evidence type="ECO:0008006" key="3">
    <source>
        <dbReference type="Google" id="ProtNLM"/>
    </source>
</evidence>
<accession>A0A1M5JFK0</accession>
<reference evidence="2" key="1">
    <citation type="submission" date="2016-11" db="EMBL/GenBank/DDBJ databases">
        <authorList>
            <person name="Varghese N."/>
            <person name="Submissions S."/>
        </authorList>
    </citation>
    <scope>NUCLEOTIDE SEQUENCE [LARGE SCALE GENOMIC DNA]</scope>
    <source>
        <strain evidence="2">DSM 27619</strain>
    </source>
</reference>
<dbReference type="Gene3D" id="3.10.450.50">
    <property type="match status" value="1"/>
</dbReference>
<dbReference type="InterPro" id="IPR032710">
    <property type="entry name" value="NTF2-like_dom_sf"/>
</dbReference>